<dbReference type="InterPro" id="IPR050409">
    <property type="entry name" value="E3_ubiq-protein_ligase"/>
</dbReference>
<gene>
    <name evidence="15" type="ORF">BCR35DRAFT_293021</name>
</gene>
<evidence type="ECO:0000256" key="3">
    <source>
        <dbReference type="ARBA" id="ARBA00004906"/>
    </source>
</evidence>
<dbReference type="Gene3D" id="3.30.2410.10">
    <property type="entry name" value="Hect, E3 ligase catalytic domain"/>
    <property type="match status" value="1"/>
</dbReference>
<sequence length="887" mass="97867">MRRAASRGDMSAAPTGPSPHRPLTRKIKLTVVAADELIKREVFALPDPFAAVHIFRPNAPYAPPVASFASPIARASLNPYWAADFEFEAEEGTRILVRIHDNSKYKRKHQGFLGEVTISSVGEVLASNRVGQVSITRDLEKSADNLAVSGKVILQLSADQLPRLAAPPPQPVPVPQPVSAGARYASPYADNGPRSPGHPNGPYPPSAHRPSNSNLSPQSAPAAPSRQQYPPQPATGARLPPSSIRRTFASTRRQDGQEPQQLRPVGERDRTGGLHRQMTIAQHRAGAANVRAVDEVMGAVAMDEQALTGSMGRLSVNGAPDRTRATSPSGRRPITVASLASTPVPAPQVDRRPLPEGWELKFAPNGKAYFVDHNNRRTTWEDPRGPPPRGTVAPGAAQRPTSSSSVSSASRPSTAPAAGASTGGRIGESTAAAADGSTRPAAARTSSARSSTTVPDLTVSDDALGPLPSGWEVRKTASGKPYWVDHNTKTTTWEDPRMPSMDPNTDQSKRDFRRKLIYFRSQPAQRPAPGDCRIVVRRDNLFEDAFSEVMKHSEEDLRKRLMITFKGEEGVDFGGVSREFFFLLSHAIFDPSFCLFEHTEKGNYTLQFNPNSSINPEHLDYFQFVGRAVGLAIYHRRFLDAHFATSIYKLALGRPVGLEDMAMIDADMHQSLTWMKDNDITDVLYEDFVDEHESFGVTQKVELKPDGANIPVTEENKLEYIKLLCEHRLKGRVEQQVNAFNKGLHEIVKADALSIFDERELELLIGGLSDIDVDDWQKYTEYRGYVAEDEVVQWFWQTVKSWNSEKRSRLLQFSTGTSRTPVNGFRDLQGSDGPRKFTIEKVPGNLNSLPKTHTCFNRIDLPPYPSLEILETKLTYAMEETQGFGDE</sequence>
<evidence type="ECO:0000313" key="15">
    <source>
        <dbReference type="EMBL" id="ORY75381.1"/>
    </source>
</evidence>
<dbReference type="PIRSF" id="PIRSF001569">
    <property type="entry name" value="E3_ub_ligase_SMURF1"/>
    <property type="match status" value="1"/>
</dbReference>
<feature type="domain" description="WW" evidence="13">
    <location>
        <begin position="465"/>
        <end position="498"/>
    </location>
</feature>
<dbReference type="Pfam" id="PF00168">
    <property type="entry name" value="C2"/>
    <property type="match status" value="1"/>
</dbReference>
<evidence type="ECO:0000256" key="2">
    <source>
        <dbReference type="ARBA" id="ARBA00004496"/>
    </source>
</evidence>
<dbReference type="FunFam" id="3.90.1750.10:FF:000079">
    <property type="entry name" value="E3 ubiquitin-protein ligase"/>
    <property type="match status" value="1"/>
</dbReference>
<dbReference type="STRING" id="106004.A0A1Y2EUV5"/>
<evidence type="ECO:0000256" key="9">
    <source>
        <dbReference type="PIRSR" id="PIRSR001569-1"/>
    </source>
</evidence>
<dbReference type="PANTHER" id="PTHR11254">
    <property type="entry name" value="HECT DOMAIN UBIQUITIN-PROTEIN LIGASE"/>
    <property type="match status" value="1"/>
</dbReference>
<dbReference type="FunFam" id="2.20.70.10:FF:000017">
    <property type="entry name" value="E3 ubiquitin-protein ligase"/>
    <property type="match status" value="1"/>
</dbReference>
<keyword evidence="6" id="KW-0677">Repeat</keyword>
<protein>
    <recommendedName>
        <fullName evidence="8">E3 ubiquitin-protein ligase</fullName>
        <ecNumber evidence="8">2.3.2.26</ecNumber>
    </recommendedName>
</protein>
<dbReference type="SMART" id="SM00239">
    <property type="entry name" value="C2"/>
    <property type="match status" value="1"/>
</dbReference>
<dbReference type="InParanoid" id="A0A1Y2EUV5"/>
<feature type="domain" description="WW" evidence="13">
    <location>
        <begin position="352"/>
        <end position="385"/>
    </location>
</feature>
<dbReference type="GO" id="GO:0005737">
    <property type="term" value="C:cytoplasm"/>
    <property type="evidence" value="ECO:0007669"/>
    <property type="project" value="UniProtKB-SubCell"/>
</dbReference>
<comment type="subcellular location">
    <subcellularLocation>
        <location evidence="2">Cytoplasm</location>
    </subcellularLocation>
</comment>
<dbReference type="SUPFAM" id="SSF56204">
    <property type="entry name" value="Hect, E3 ligase catalytic domain"/>
    <property type="match status" value="1"/>
</dbReference>
<dbReference type="InterPro" id="IPR036020">
    <property type="entry name" value="WW_dom_sf"/>
</dbReference>
<dbReference type="SMART" id="SM00119">
    <property type="entry name" value="HECTc"/>
    <property type="match status" value="1"/>
</dbReference>
<feature type="active site" description="Glycyl thioester intermediate" evidence="9 10">
    <location>
        <position position="855"/>
    </location>
</feature>
<comment type="pathway">
    <text evidence="3 8">Protein modification; protein ubiquitination.</text>
</comment>
<organism evidence="15 16">
    <name type="scientific">Leucosporidium creatinivorum</name>
    <dbReference type="NCBI Taxonomy" id="106004"/>
    <lineage>
        <taxon>Eukaryota</taxon>
        <taxon>Fungi</taxon>
        <taxon>Dikarya</taxon>
        <taxon>Basidiomycota</taxon>
        <taxon>Pucciniomycotina</taxon>
        <taxon>Microbotryomycetes</taxon>
        <taxon>Leucosporidiales</taxon>
        <taxon>Leucosporidium</taxon>
    </lineage>
</organism>
<dbReference type="InterPro" id="IPR000569">
    <property type="entry name" value="HECT_dom"/>
</dbReference>
<evidence type="ECO:0000313" key="16">
    <source>
        <dbReference type="Proteomes" id="UP000193467"/>
    </source>
</evidence>
<evidence type="ECO:0000256" key="1">
    <source>
        <dbReference type="ARBA" id="ARBA00000885"/>
    </source>
</evidence>
<dbReference type="EMBL" id="MCGR01000038">
    <property type="protein sequence ID" value="ORY75381.1"/>
    <property type="molecule type" value="Genomic_DNA"/>
</dbReference>
<dbReference type="InterPro" id="IPR024928">
    <property type="entry name" value="E3_ub_ligase_SMURF1"/>
</dbReference>
<evidence type="ECO:0000256" key="7">
    <source>
        <dbReference type="ARBA" id="ARBA00022786"/>
    </source>
</evidence>
<evidence type="ECO:0000256" key="11">
    <source>
        <dbReference type="SAM" id="MobiDB-lite"/>
    </source>
</evidence>
<reference evidence="15 16" key="1">
    <citation type="submission" date="2016-07" db="EMBL/GenBank/DDBJ databases">
        <title>Pervasive Adenine N6-methylation of Active Genes in Fungi.</title>
        <authorList>
            <consortium name="DOE Joint Genome Institute"/>
            <person name="Mondo S.J."/>
            <person name="Dannebaum R.O."/>
            <person name="Kuo R.C."/>
            <person name="Labutti K."/>
            <person name="Haridas S."/>
            <person name="Kuo A."/>
            <person name="Salamov A."/>
            <person name="Ahrendt S.R."/>
            <person name="Lipzen A."/>
            <person name="Sullivan W."/>
            <person name="Andreopoulos W.B."/>
            <person name="Clum A."/>
            <person name="Lindquist E."/>
            <person name="Daum C."/>
            <person name="Ramamoorthy G.K."/>
            <person name="Gryganskyi A."/>
            <person name="Culley D."/>
            <person name="Magnuson J.K."/>
            <person name="James T.Y."/>
            <person name="O'Malley M.A."/>
            <person name="Stajich J.E."/>
            <person name="Spatafora J.W."/>
            <person name="Visel A."/>
            <person name="Grigoriev I.V."/>
        </authorList>
    </citation>
    <scope>NUCLEOTIDE SEQUENCE [LARGE SCALE GENOMIC DNA]</scope>
    <source>
        <strain evidence="15 16">62-1032</strain>
    </source>
</reference>
<dbReference type="InterPro" id="IPR035983">
    <property type="entry name" value="Hect_E3_ubiquitin_ligase"/>
</dbReference>
<dbReference type="PROSITE" id="PS01159">
    <property type="entry name" value="WW_DOMAIN_1"/>
    <property type="match status" value="2"/>
</dbReference>
<comment type="caution">
    <text evidence="15">The sequence shown here is derived from an EMBL/GenBank/DDBJ whole genome shotgun (WGS) entry which is preliminary data.</text>
</comment>
<dbReference type="GO" id="GO:0061630">
    <property type="term" value="F:ubiquitin protein ligase activity"/>
    <property type="evidence" value="ECO:0007669"/>
    <property type="project" value="UniProtKB-EC"/>
</dbReference>
<dbReference type="Gene3D" id="2.20.70.10">
    <property type="match status" value="1"/>
</dbReference>
<dbReference type="CDD" id="cd00201">
    <property type="entry name" value="WW"/>
    <property type="match status" value="2"/>
</dbReference>
<evidence type="ECO:0000256" key="6">
    <source>
        <dbReference type="ARBA" id="ARBA00022737"/>
    </source>
</evidence>
<dbReference type="Proteomes" id="UP000193467">
    <property type="component" value="Unassembled WGS sequence"/>
</dbReference>
<feature type="compositionally biased region" description="Low complexity" evidence="11">
    <location>
        <begin position="396"/>
        <end position="420"/>
    </location>
</feature>
<evidence type="ECO:0000256" key="10">
    <source>
        <dbReference type="PROSITE-ProRule" id="PRU00104"/>
    </source>
</evidence>
<keyword evidence="5 8" id="KW-0808">Transferase</keyword>
<dbReference type="Gene3D" id="2.60.40.150">
    <property type="entry name" value="C2 domain"/>
    <property type="match status" value="1"/>
</dbReference>
<feature type="compositionally biased region" description="Basic and acidic residues" evidence="11">
    <location>
        <begin position="486"/>
        <end position="497"/>
    </location>
</feature>
<evidence type="ECO:0000256" key="8">
    <source>
        <dbReference type="PIRNR" id="PIRNR001569"/>
    </source>
</evidence>
<evidence type="ECO:0000259" key="14">
    <source>
        <dbReference type="PROSITE" id="PS50237"/>
    </source>
</evidence>
<dbReference type="Gene3D" id="3.30.2160.10">
    <property type="entry name" value="Hect, E3 ligase catalytic domain"/>
    <property type="match status" value="1"/>
</dbReference>
<name>A0A1Y2EUV5_9BASI</name>
<keyword evidence="16" id="KW-1185">Reference proteome</keyword>
<dbReference type="SMART" id="SM00456">
    <property type="entry name" value="WW"/>
    <property type="match status" value="2"/>
</dbReference>
<feature type="region of interest" description="Disordered" evidence="11">
    <location>
        <begin position="164"/>
        <end position="272"/>
    </location>
</feature>
<dbReference type="Pfam" id="PF00397">
    <property type="entry name" value="WW"/>
    <property type="match status" value="2"/>
</dbReference>
<dbReference type="PANTHER" id="PTHR11254:SF440">
    <property type="entry name" value="E3 UBIQUITIN-PROTEIN LIGASE NEDD-4"/>
    <property type="match status" value="1"/>
</dbReference>
<dbReference type="EC" id="2.3.2.26" evidence="8"/>
<dbReference type="Pfam" id="PF00632">
    <property type="entry name" value="HECT"/>
    <property type="match status" value="1"/>
</dbReference>
<comment type="catalytic activity">
    <reaction evidence="1 8">
        <text>S-ubiquitinyl-[E2 ubiquitin-conjugating enzyme]-L-cysteine + [acceptor protein]-L-lysine = [E2 ubiquitin-conjugating enzyme]-L-cysteine + N(6)-ubiquitinyl-[acceptor protein]-L-lysine.</text>
        <dbReference type="EC" id="2.3.2.26"/>
    </reaction>
</comment>
<dbReference type="FunFam" id="3.30.2160.10:FF:000001">
    <property type="entry name" value="E3 ubiquitin-protein ligase NEDD4-like"/>
    <property type="match status" value="1"/>
</dbReference>
<dbReference type="Gene3D" id="3.90.1750.10">
    <property type="entry name" value="Hect, E3 ligase catalytic domains"/>
    <property type="match status" value="1"/>
</dbReference>
<dbReference type="InterPro" id="IPR001202">
    <property type="entry name" value="WW_dom"/>
</dbReference>
<feature type="compositionally biased region" description="Pro residues" evidence="11">
    <location>
        <begin position="165"/>
        <end position="176"/>
    </location>
</feature>
<proteinExistence type="predicted"/>
<feature type="compositionally biased region" description="Polar residues" evidence="11">
    <location>
        <begin position="209"/>
        <end position="229"/>
    </location>
</feature>
<dbReference type="SUPFAM" id="SSF49562">
    <property type="entry name" value="C2 domain (Calcium/lipid-binding domain, CaLB)"/>
    <property type="match status" value="1"/>
</dbReference>
<dbReference type="OrthoDB" id="8068875at2759"/>
<feature type="region of interest" description="Disordered" evidence="11">
    <location>
        <begin position="1"/>
        <end position="22"/>
    </location>
</feature>
<dbReference type="InterPro" id="IPR000008">
    <property type="entry name" value="C2_dom"/>
</dbReference>
<evidence type="ECO:0000256" key="5">
    <source>
        <dbReference type="ARBA" id="ARBA00022679"/>
    </source>
</evidence>
<evidence type="ECO:0000259" key="12">
    <source>
        <dbReference type="PROSITE" id="PS50004"/>
    </source>
</evidence>
<keyword evidence="4" id="KW-0963">Cytoplasm</keyword>
<dbReference type="FunFam" id="3.30.2410.10:FF:000001">
    <property type="entry name" value="E3 ubiquitin-protein ligase NEDD4-like"/>
    <property type="match status" value="1"/>
</dbReference>
<evidence type="ECO:0000256" key="4">
    <source>
        <dbReference type="ARBA" id="ARBA00022490"/>
    </source>
</evidence>
<accession>A0A1Y2EUV5</accession>
<evidence type="ECO:0000259" key="13">
    <source>
        <dbReference type="PROSITE" id="PS50020"/>
    </source>
</evidence>
<feature type="domain" description="HECT" evidence="14">
    <location>
        <begin position="553"/>
        <end position="887"/>
    </location>
</feature>
<dbReference type="GO" id="GO:0016567">
    <property type="term" value="P:protein ubiquitination"/>
    <property type="evidence" value="ECO:0007669"/>
    <property type="project" value="UniProtKB-UniPathway"/>
</dbReference>
<dbReference type="SUPFAM" id="SSF51045">
    <property type="entry name" value="WW domain"/>
    <property type="match status" value="2"/>
</dbReference>
<feature type="compositionally biased region" description="Low complexity" evidence="11">
    <location>
        <begin position="437"/>
        <end position="453"/>
    </location>
</feature>
<dbReference type="PROSITE" id="PS50237">
    <property type="entry name" value="HECT"/>
    <property type="match status" value="1"/>
</dbReference>
<keyword evidence="7 8" id="KW-0833">Ubl conjugation pathway</keyword>
<feature type="region of interest" description="Disordered" evidence="11">
    <location>
        <begin position="312"/>
        <end position="331"/>
    </location>
</feature>
<dbReference type="CDD" id="cd00078">
    <property type="entry name" value="HECTc"/>
    <property type="match status" value="1"/>
</dbReference>
<dbReference type="PROSITE" id="PS50004">
    <property type="entry name" value="C2"/>
    <property type="match status" value="1"/>
</dbReference>
<dbReference type="UniPathway" id="UPA00143"/>
<dbReference type="GO" id="GO:0006511">
    <property type="term" value="P:ubiquitin-dependent protein catabolic process"/>
    <property type="evidence" value="ECO:0007669"/>
    <property type="project" value="InterPro"/>
</dbReference>
<dbReference type="PROSITE" id="PS50020">
    <property type="entry name" value="WW_DOMAIN_2"/>
    <property type="match status" value="2"/>
</dbReference>
<feature type="region of interest" description="Disordered" evidence="11">
    <location>
        <begin position="376"/>
        <end position="508"/>
    </location>
</feature>
<feature type="domain" description="C2" evidence="12">
    <location>
        <begin position="6"/>
        <end position="134"/>
    </location>
</feature>
<dbReference type="AlphaFoldDB" id="A0A1Y2EUV5"/>
<dbReference type="InterPro" id="IPR035892">
    <property type="entry name" value="C2_domain_sf"/>
</dbReference>